<gene>
    <name evidence="5" type="ORF">H9950_12675</name>
</gene>
<evidence type="ECO:0000313" key="5">
    <source>
        <dbReference type="EMBL" id="HJA87020.1"/>
    </source>
</evidence>
<evidence type="ECO:0000256" key="3">
    <source>
        <dbReference type="SAM" id="MobiDB-lite"/>
    </source>
</evidence>
<feature type="compositionally biased region" description="Polar residues" evidence="3">
    <location>
        <begin position="38"/>
        <end position="53"/>
    </location>
</feature>
<comment type="caution">
    <text evidence="5">The sequence shown here is derived from an EMBL/GenBank/DDBJ whole genome shotgun (WGS) entry which is preliminary data.</text>
</comment>
<reference evidence="5" key="1">
    <citation type="journal article" date="2021" name="PeerJ">
        <title>Extensive microbial diversity within the chicken gut microbiome revealed by metagenomics and culture.</title>
        <authorList>
            <person name="Gilroy R."/>
            <person name="Ravi A."/>
            <person name="Getino M."/>
            <person name="Pursley I."/>
            <person name="Horton D.L."/>
            <person name="Alikhan N.F."/>
            <person name="Baker D."/>
            <person name="Gharbi K."/>
            <person name="Hall N."/>
            <person name="Watson M."/>
            <person name="Adriaenssens E.M."/>
            <person name="Foster-Nyarko E."/>
            <person name="Jarju S."/>
            <person name="Secka A."/>
            <person name="Antonio M."/>
            <person name="Oren A."/>
            <person name="Chaudhuri R.R."/>
            <person name="La Ragione R."/>
            <person name="Hildebrand F."/>
            <person name="Pallen M.J."/>
        </authorList>
    </citation>
    <scope>NUCLEOTIDE SEQUENCE</scope>
    <source>
        <strain evidence="5">ChiHjej12B11-9795</strain>
    </source>
</reference>
<dbReference type="PANTHER" id="PTHR30203:SF24">
    <property type="entry name" value="BLR4935 PROTEIN"/>
    <property type="match status" value="1"/>
</dbReference>
<keyword evidence="2" id="KW-0175">Coiled coil</keyword>
<dbReference type="Pfam" id="PF02321">
    <property type="entry name" value="OEP"/>
    <property type="match status" value="1"/>
</dbReference>
<proteinExistence type="inferred from homology"/>
<name>A0A9D2KXL0_9BACE</name>
<dbReference type="GO" id="GO:0015562">
    <property type="term" value="F:efflux transmembrane transporter activity"/>
    <property type="evidence" value="ECO:0007669"/>
    <property type="project" value="InterPro"/>
</dbReference>
<dbReference type="InterPro" id="IPR010131">
    <property type="entry name" value="MdtP/NodT-like"/>
</dbReference>
<feature type="chain" id="PRO_5038658196" evidence="4">
    <location>
        <begin position="20"/>
        <end position="407"/>
    </location>
</feature>
<comment type="similarity">
    <text evidence="1">Belongs to the outer membrane factor (OMF) (TC 1.B.17) family.</text>
</comment>
<accession>A0A9D2KXL0</accession>
<evidence type="ECO:0000256" key="4">
    <source>
        <dbReference type="SAM" id="SignalP"/>
    </source>
</evidence>
<dbReference type="EMBL" id="DWZI01000066">
    <property type="protein sequence ID" value="HJA87020.1"/>
    <property type="molecule type" value="Genomic_DNA"/>
</dbReference>
<dbReference type="AlphaFoldDB" id="A0A9D2KXL0"/>
<dbReference type="PANTHER" id="PTHR30203">
    <property type="entry name" value="OUTER MEMBRANE CATION EFFLUX PROTEIN"/>
    <property type="match status" value="1"/>
</dbReference>
<protein>
    <submittedName>
        <fullName evidence="5">TolC family protein</fullName>
    </submittedName>
</protein>
<evidence type="ECO:0000313" key="6">
    <source>
        <dbReference type="Proteomes" id="UP000823862"/>
    </source>
</evidence>
<dbReference type="Gene3D" id="1.20.1600.10">
    <property type="entry name" value="Outer membrane efflux proteins (OEP)"/>
    <property type="match status" value="1"/>
</dbReference>
<feature type="region of interest" description="Disordered" evidence="3">
    <location>
        <begin position="38"/>
        <end position="57"/>
    </location>
</feature>
<keyword evidence="4" id="KW-0732">Signal</keyword>
<organism evidence="5 6">
    <name type="scientific">Candidatus Bacteroides avicola</name>
    <dbReference type="NCBI Taxonomy" id="2838468"/>
    <lineage>
        <taxon>Bacteria</taxon>
        <taxon>Pseudomonadati</taxon>
        <taxon>Bacteroidota</taxon>
        <taxon>Bacteroidia</taxon>
        <taxon>Bacteroidales</taxon>
        <taxon>Bacteroidaceae</taxon>
        <taxon>Bacteroides</taxon>
    </lineage>
</organism>
<reference evidence="5" key="2">
    <citation type="submission" date="2021-04" db="EMBL/GenBank/DDBJ databases">
        <authorList>
            <person name="Gilroy R."/>
        </authorList>
    </citation>
    <scope>NUCLEOTIDE SEQUENCE</scope>
    <source>
        <strain evidence="5">ChiHjej12B11-9795</strain>
    </source>
</reference>
<evidence type="ECO:0000256" key="2">
    <source>
        <dbReference type="SAM" id="Coils"/>
    </source>
</evidence>
<dbReference type="SUPFAM" id="SSF56954">
    <property type="entry name" value="Outer membrane efflux proteins (OEP)"/>
    <property type="match status" value="1"/>
</dbReference>
<evidence type="ECO:0000256" key="1">
    <source>
        <dbReference type="ARBA" id="ARBA00007613"/>
    </source>
</evidence>
<dbReference type="Proteomes" id="UP000823862">
    <property type="component" value="Unassembled WGS sequence"/>
</dbReference>
<sequence>MKHITLLIASLLLTAGMHAQEAIDHILQQIEMNNRQLQANTQQTRSQQLENKVSNNLPNPSLSYSHLWDSDDKNITVGELVISQSFDFPSLYATRNRVNRLKNAALDAQANALRQDILLQAKEVCLDIIQLHGQQQLLDERLRNAEELAQMYAERLRTGDANALETNKINLELLNVRTESRLNATALQAKLKELTVLNGNQPLAPGRPQPEPATAGPAALGLTTYTPIALPADFASLLDQLLAADPALKALQGESEAARKQISASRQGWLPNLEVGYRRNTETRHPLNGIVVGFSFPLFENRHKVKAAKSLALSTDYLQENARMQASSALWQLYEEASQLQQSIQEYQDTFARQRDLALLRKALEGGEISMIEYFVEVSVVYQSKANLLQLENQYQKAMARIYKSQL</sequence>
<feature type="signal peptide" evidence="4">
    <location>
        <begin position="1"/>
        <end position="19"/>
    </location>
</feature>
<feature type="coiled-coil region" evidence="2">
    <location>
        <begin position="330"/>
        <end position="357"/>
    </location>
</feature>
<dbReference type="InterPro" id="IPR003423">
    <property type="entry name" value="OMP_efflux"/>
</dbReference>